<dbReference type="SMART" id="SM00388">
    <property type="entry name" value="HisKA"/>
    <property type="match status" value="1"/>
</dbReference>
<dbReference type="InterPro" id="IPR003661">
    <property type="entry name" value="HisK_dim/P_dom"/>
</dbReference>
<dbReference type="Gene3D" id="1.10.287.130">
    <property type="match status" value="1"/>
</dbReference>
<keyword evidence="14" id="KW-0067">ATP-binding</keyword>
<dbReference type="FunFam" id="3.30.565.10:FF:000006">
    <property type="entry name" value="Sensor histidine kinase WalK"/>
    <property type="match status" value="1"/>
</dbReference>
<keyword evidence="14" id="KW-0547">Nucleotide-binding</keyword>
<dbReference type="PRINTS" id="PR00344">
    <property type="entry name" value="BCTRLSENSOR"/>
</dbReference>
<dbReference type="PROSITE" id="PS50109">
    <property type="entry name" value="HIS_KIN"/>
    <property type="match status" value="1"/>
</dbReference>
<feature type="compositionally biased region" description="Basic residues" evidence="11">
    <location>
        <begin position="48"/>
        <end position="63"/>
    </location>
</feature>
<dbReference type="Gene3D" id="3.30.565.10">
    <property type="entry name" value="Histidine kinase-like ATPase, C-terminal domain"/>
    <property type="match status" value="1"/>
</dbReference>
<feature type="transmembrane region" description="Helical" evidence="12">
    <location>
        <begin position="6"/>
        <end position="30"/>
    </location>
</feature>
<dbReference type="InterPro" id="IPR005467">
    <property type="entry name" value="His_kinase_dom"/>
</dbReference>
<keyword evidence="6" id="KW-0808">Transferase</keyword>
<evidence type="ECO:0000256" key="9">
    <source>
        <dbReference type="ARBA" id="ARBA00023136"/>
    </source>
</evidence>
<feature type="region of interest" description="Disordered" evidence="11">
    <location>
        <begin position="46"/>
        <end position="77"/>
    </location>
</feature>
<dbReference type="GO" id="GO:0005509">
    <property type="term" value="F:calcium ion binding"/>
    <property type="evidence" value="ECO:0007669"/>
    <property type="project" value="UniProtKB-ARBA"/>
</dbReference>
<dbReference type="InterPro" id="IPR050351">
    <property type="entry name" value="BphY/WalK/GraS-like"/>
</dbReference>
<keyword evidence="12" id="KW-1133">Transmembrane helix</keyword>
<evidence type="ECO:0000313" key="14">
    <source>
        <dbReference type="EMBL" id="MDK4327131.1"/>
    </source>
</evidence>
<dbReference type="PANTHER" id="PTHR45453">
    <property type="entry name" value="PHOSPHATE REGULON SENSOR PROTEIN PHOR"/>
    <property type="match status" value="1"/>
</dbReference>
<evidence type="ECO:0000256" key="6">
    <source>
        <dbReference type="ARBA" id="ARBA00022679"/>
    </source>
</evidence>
<dbReference type="Proteomes" id="UP001226160">
    <property type="component" value="Unassembled WGS sequence"/>
</dbReference>
<evidence type="ECO:0000256" key="5">
    <source>
        <dbReference type="ARBA" id="ARBA00022553"/>
    </source>
</evidence>
<dbReference type="Pfam" id="PF00512">
    <property type="entry name" value="HisKA"/>
    <property type="match status" value="1"/>
</dbReference>
<dbReference type="SUPFAM" id="SSF47384">
    <property type="entry name" value="Homodimeric domain of signal transducing histidine kinase"/>
    <property type="match status" value="1"/>
</dbReference>
<proteinExistence type="predicted"/>
<comment type="catalytic activity">
    <reaction evidence="1">
        <text>ATP + protein L-histidine = ADP + protein N-phospho-L-histidine.</text>
        <dbReference type="EC" id="2.7.13.3"/>
    </reaction>
</comment>
<evidence type="ECO:0000256" key="2">
    <source>
        <dbReference type="ARBA" id="ARBA00001968"/>
    </source>
</evidence>
<accession>A0AAP4FBP0</accession>
<evidence type="ECO:0000256" key="7">
    <source>
        <dbReference type="ARBA" id="ARBA00022777"/>
    </source>
</evidence>
<dbReference type="GO" id="GO:0005524">
    <property type="term" value="F:ATP binding"/>
    <property type="evidence" value="ECO:0007669"/>
    <property type="project" value="UniProtKB-KW"/>
</dbReference>
<dbReference type="EMBL" id="JASNVP010000019">
    <property type="protein sequence ID" value="MDK4327131.1"/>
    <property type="molecule type" value="Genomic_DNA"/>
</dbReference>
<dbReference type="SUPFAM" id="SSF55874">
    <property type="entry name" value="ATPase domain of HSP90 chaperone/DNA topoisomerase II/histidine kinase"/>
    <property type="match status" value="1"/>
</dbReference>
<dbReference type="SMART" id="SM00387">
    <property type="entry name" value="HATPase_c"/>
    <property type="match status" value="1"/>
</dbReference>
<evidence type="ECO:0000256" key="11">
    <source>
        <dbReference type="SAM" id="MobiDB-lite"/>
    </source>
</evidence>
<feature type="domain" description="Histidine kinase" evidence="13">
    <location>
        <begin position="264"/>
        <end position="485"/>
    </location>
</feature>
<evidence type="ECO:0000256" key="3">
    <source>
        <dbReference type="ARBA" id="ARBA00004236"/>
    </source>
</evidence>
<dbReference type="GO" id="GO:0000155">
    <property type="term" value="F:phosphorelay sensor kinase activity"/>
    <property type="evidence" value="ECO:0007669"/>
    <property type="project" value="InterPro"/>
</dbReference>
<dbReference type="FunFam" id="1.10.287.130:FF:000001">
    <property type="entry name" value="Two-component sensor histidine kinase"/>
    <property type="match status" value="1"/>
</dbReference>
<dbReference type="GO" id="GO:0005886">
    <property type="term" value="C:plasma membrane"/>
    <property type="evidence" value="ECO:0007669"/>
    <property type="project" value="UniProtKB-SubCell"/>
</dbReference>
<dbReference type="Pfam" id="PF02518">
    <property type="entry name" value="HATPase_c"/>
    <property type="match status" value="1"/>
</dbReference>
<dbReference type="GO" id="GO:0004721">
    <property type="term" value="F:phosphoprotein phosphatase activity"/>
    <property type="evidence" value="ECO:0007669"/>
    <property type="project" value="TreeGrafter"/>
</dbReference>
<evidence type="ECO:0000256" key="8">
    <source>
        <dbReference type="ARBA" id="ARBA00023012"/>
    </source>
</evidence>
<dbReference type="InterPro" id="IPR036097">
    <property type="entry name" value="HisK_dim/P_sf"/>
</dbReference>
<evidence type="ECO:0000313" key="15">
    <source>
        <dbReference type="Proteomes" id="UP001226160"/>
    </source>
</evidence>
<protein>
    <recommendedName>
        <fullName evidence="10">Sensor-like histidine kinase SenX3</fullName>
        <ecNumber evidence="4">2.7.13.3</ecNumber>
    </recommendedName>
</protein>
<dbReference type="InterPro" id="IPR036890">
    <property type="entry name" value="HATPase_C_sf"/>
</dbReference>
<keyword evidence="5" id="KW-0597">Phosphoprotein</keyword>
<keyword evidence="7" id="KW-0418">Kinase</keyword>
<dbReference type="Gene3D" id="3.30.450.20">
    <property type="entry name" value="PAS domain"/>
    <property type="match status" value="1"/>
</dbReference>
<gene>
    <name evidence="14" type="ORF">QPX54_11535</name>
</gene>
<dbReference type="GO" id="GO:0016036">
    <property type="term" value="P:cellular response to phosphate starvation"/>
    <property type="evidence" value="ECO:0007669"/>
    <property type="project" value="TreeGrafter"/>
</dbReference>
<evidence type="ECO:0000256" key="1">
    <source>
        <dbReference type="ARBA" id="ARBA00000085"/>
    </source>
</evidence>
<evidence type="ECO:0000256" key="10">
    <source>
        <dbReference type="ARBA" id="ARBA00039401"/>
    </source>
</evidence>
<comment type="cofactor">
    <cofactor evidence="2">
        <name>a divalent metal cation</name>
        <dbReference type="ChEBI" id="CHEBI:60240"/>
    </cofactor>
</comment>
<dbReference type="InterPro" id="IPR003594">
    <property type="entry name" value="HATPase_dom"/>
</dbReference>
<dbReference type="InterPro" id="IPR004358">
    <property type="entry name" value="Sig_transdc_His_kin-like_C"/>
</dbReference>
<keyword evidence="8" id="KW-0902">Two-component regulatory system</keyword>
<dbReference type="CDD" id="cd00082">
    <property type="entry name" value="HisKA"/>
    <property type="match status" value="1"/>
</dbReference>
<evidence type="ECO:0000256" key="12">
    <source>
        <dbReference type="SAM" id="Phobius"/>
    </source>
</evidence>
<reference evidence="14" key="1">
    <citation type="submission" date="2023-05" db="EMBL/GenBank/DDBJ databases">
        <title>Metabolic capabilities are highly conserved among human nasal-associated Corynebacterium species in pangenomic analyses.</title>
        <authorList>
            <person name="Tran T.H."/>
            <person name="Roberts A.Q."/>
            <person name="Escapa I.F."/>
            <person name="Gao W."/>
            <person name="Conlan S."/>
            <person name="Kong H."/>
            <person name="Segre J.A."/>
            <person name="Kelly M.S."/>
            <person name="Lemon K.P."/>
        </authorList>
    </citation>
    <scope>NUCLEOTIDE SEQUENCE</scope>
    <source>
        <strain evidence="14">KPL2654</strain>
    </source>
</reference>
<comment type="subcellular location">
    <subcellularLocation>
        <location evidence="3">Cell membrane</location>
    </subcellularLocation>
</comment>
<keyword evidence="12" id="KW-0812">Transmembrane</keyword>
<comment type="caution">
    <text evidence="14">The sequence shown here is derived from an EMBL/GenBank/DDBJ whole genome shotgun (WGS) entry which is preliminary data.</text>
</comment>
<dbReference type="EC" id="2.7.13.3" evidence="4"/>
<evidence type="ECO:0000256" key="4">
    <source>
        <dbReference type="ARBA" id="ARBA00012438"/>
    </source>
</evidence>
<dbReference type="CDD" id="cd00075">
    <property type="entry name" value="HATPase"/>
    <property type="match status" value="1"/>
</dbReference>
<organism evidence="14 15">
    <name type="scientific">Corynebacterium propinquum</name>
    <dbReference type="NCBI Taxonomy" id="43769"/>
    <lineage>
        <taxon>Bacteria</taxon>
        <taxon>Bacillati</taxon>
        <taxon>Actinomycetota</taxon>
        <taxon>Actinomycetes</taxon>
        <taxon>Mycobacteriales</taxon>
        <taxon>Corynebacteriaceae</taxon>
        <taxon>Corynebacterium</taxon>
    </lineage>
</organism>
<sequence>MTTAHIVLLTVAVTVLVIAVILVLGVAAFWRARQSNYVGARLVERAQQKRRGRQAKKSKLPRAHRSEQAQQRTGGAQLWGEDQYPQQQYHQQYPHQHKYQHQSFQGMDNVAATASTAAAASAHAETTSNADATHAPMLESNQVVTVGQMLHLVIQSSPTGIVVLDRDGDVMLSNARAHDMALVHARTVDKQVWQVAASVFDDEEKENRLLELAIPKRRTGNRISNVRALVKPLTLVDDRFVIVYGTDESENVRMESARRDFVANVSHELKTPVGGMALLAEALLGSPDDPEHVEHFGKQLQREATRMADMVNELISLSKLQGAEALPEIEQVSVGDVISAAIVRNQMAAENHGIELRTPEGETSAAGVFVAGNRNLLVTAVSNLVSNAINYSPDATPVTISWEEASADEVCIHVSDQGIGIAAADQERVFERFFRVDKARSRQTGGTGLGLAIVKHVIANHGGKISLRSELGEGTTFTLALPRYKGETAEIDQDLETGRSTSSGLD</sequence>
<dbReference type="AlphaFoldDB" id="A0AAP4FBP0"/>
<evidence type="ECO:0000259" key="13">
    <source>
        <dbReference type="PROSITE" id="PS50109"/>
    </source>
</evidence>
<dbReference type="PANTHER" id="PTHR45453:SF1">
    <property type="entry name" value="PHOSPHATE REGULON SENSOR PROTEIN PHOR"/>
    <property type="match status" value="1"/>
</dbReference>
<name>A0AAP4FBP0_9CORY</name>
<keyword evidence="9 12" id="KW-0472">Membrane</keyword>